<comment type="subcellular location">
    <subcellularLocation>
        <location evidence="1">Cytoplasm</location>
    </subcellularLocation>
</comment>
<evidence type="ECO:0000256" key="3">
    <source>
        <dbReference type="ARBA" id="ARBA00022490"/>
    </source>
</evidence>
<feature type="compositionally biased region" description="Basic and acidic residues" evidence="5">
    <location>
        <begin position="498"/>
        <end position="523"/>
    </location>
</feature>
<dbReference type="Pfam" id="PF00169">
    <property type="entry name" value="PH"/>
    <property type="match status" value="1"/>
</dbReference>
<dbReference type="PROSITE" id="PS50002">
    <property type="entry name" value="SH3"/>
    <property type="match status" value="1"/>
</dbReference>
<proteinExistence type="predicted"/>
<feature type="compositionally biased region" description="Basic residues" evidence="5">
    <location>
        <begin position="544"/>
        <end position="554"/>
    </location>
</feature>
<dbReference type="Pfam" id="PF02205">
    <property type="entry name" value="WH2"/>
    <property type="match status" value="1"/>
</dbReference>
<dbReference type="GO" id="GO:0035556">
    <property type="term" value="P:intracellular signal transduction"/>
    <property type="evidence" value="ECO:0007669"/>
    <property type="project" value="InterPro"/>
</dbReference>
<keyword evidence="2 4" id="KW-0728">SH3 domain</keyword>
<dbReference type="Pfam" id="PF07653">
    <property type="entry name" value="SH3_2"/>
    <property type="match status" value="1"/>
</dbReference>
<dbReference type="InterPro" id="IPR011993">
    <property type="entry name" value="PH-like_dom_sf"/>
</dbReference>
<dbReference type="InterPro" id="IPR001452">
    <property type="entry name" value="SH3_domain"/>
</dbReference>
<accession>A0A4S4KUU9</accession>
<dbReference type="InterPro" id="IPR000219">
    <property type="entry name" value="DH_dom"/>
</dbReference>
<dbReference type="InterPro" id="IPR001331">
    <property type="entry name" value="GDS_CDC24_CS"/>
</dbReference>
<feature type="signal peptide" evidence="6">
    <location>
        <begin position="1"/>
        <end position="17"/>
    </location>
</feature>
<dbReference type="SUPFAM" id="SSF48065">
    <property type="entry name" value="DBL homology domain (DH-domain)"/>
    <property type="match status" value="1"/>
</dbReference>
<dbReference type="GO" id="GO:0005737">
    <property type="term" value="C:cytoplasm"/>
    <property type="evidence" value="ECO:0007669"/>
    <property type="project" value="UniProtKB-SubCell"/>
</dbReference>
<dbReference type="EMBL" id="SGPK01000546">
    <property type="protein sequence ID" value="THH02546.1"/>
    <property type="molecule type" value="Genomic_DNA"/>
</dbReference>
<feature type="compositionally biased region" description="Acidic residues" evidence="5">
    <location>
        <begin position="65"/>
        <end position="77"/>
    </location>
</feature>
<dbReference type="Pfam" id="PF00621">
    <property type="entry name" value="RhoGEF"/>
    <property type="match status" value="1"/>
</dbReference>
<dbReference type="InterPro" id="IPR036028">
    <property type="entry name" value="SH3-like_dom_sf"/>
</dbReference>
<keyword evidence="6" id="KW-0732">Signal</keyword>
<dbReference type="InterPro" id="IPR001849">
    <property type="entry name" value="PH_domain"/>
</dbReference>
<dbReference type="PANTHER" id="PTHR46006">
    <property type="entry name" value="RHO GUANINE NUCLEOTIDE EXCHANGE FACTOR AT 64C, ISOFORM A"/>
    <property type="match status" value="1"/>
</dbReference>
<keyword evidence="12" id="KW-1185">Reference proteome</keyword>
<feature type="region of interest" description="Disordered" evidence="5">
    <location>
        <begin position="467"/>
        <end position="571"/>
    </location>
</feature>
<dbReference type="SMART" id="SM00233">
    <property type="entry name" value="PH"/>
    <property type="match status" value="1"/>
</dbReference>
<dbReference type="AlphaFoldDB" id="A0A4S4KUU9"/>
<dbReference type="OrthoDB" id="1716625at2759"/>
<dbReference type="CDD" id="cd00160">
    <property type="entry name" value="RhoGEF"/>
    <property type="match status" value="1"/>
</dbReference>
<feature type="domain" description="DH" evidence="9">
    <location>
        <begin position="703"/>
        <end position="884"/>
    </location>
</feature>
<dbReference type="InterPro" id="IPR035899">
    <property type="entry name" value="DBL_dom_sf"/>
</dbReference>
<comment type="caution">
    <text evidence="11">The sequence shown here is derived from an EMBL/GenBank/DDBJ whole genome shotgun (WGS) entry which is preliminary data.</text>
</comment>
<feature type="domain" description="SH3" evidence="7">
    <location>
        <begin position="368"/>
        <end position="427"/>
    </location>
</feature>
<evidence type="ECO:0000256" key="6">
    <source>
        <dbReference type="SAM" id="SignalP"/>
    </source>
</evidence>
<dbReference type="GO" id="GO:0005085">
    <property type="term" value="F:guanyl-nucleotide exchange factor activity"/>
    <property type="evidence" value="ECO:0007669"/>
    <property type="project" value="InterPro"/>
</dbReference>
<dbReference type="Gene3D" id="1.20.900.10">
    <property type="entry name" value="Dbl homology (DH) domain"/>
    <property type="match status" value="1"/>
</dbReference>
<feature type="domain" description="PH" evidence="8">
    <location>
        <begin position="921"/>
        <end position="1014"/>
    </location>
</feature>
<feature type="region of interest" description="Disordered" evidence="5">
    <location>
        <begin position="193"/>
        <end position="247"/>
    </location>
</feature>
<dbReference type="Gene3D" id="2.30.29.30">
    <property type="entry name" value="Pleckstrin-homology domain (PH domain)/Phosphotyrosine-binding domain (PTB)"/>
    <property type="match status" value="1"/>
</dbReference>
<organism evidence="11 12">
    <name type="scientific">Phellinidium pouzarii</name>
    <dbReference type="NCBI Taxonomy" id="167371"/>
    <lineage>
        <taxon>Eukaryota</taxon>
        <taxon>Fungi</taxon>
        <taxon>Dikarya</taxon>
        <taxon>Basidiomycota</taxon>
        <taxon>Agaricomycotina</taxon>
        <taxon>Agaricomycetes</taxon>
        <taxon>Hymenochaetales</taxon>
        <taxon>Hymenochaetaceae</taxon>
        <taxon>Phellinidium</taxon>
    </lineage>
</organism>
<evidence type="ECO:0008006" key="13">
    <source>
        <dbReference type="Google" id="ProtNLM"/>
    </source>
</evidence>
<dbReference type="SUPFAM" id="SSF50044">
    <property type="entry name" value="SH3-domain"/>
    <property type="match status" value="2"/>
</dbReference>
<feature type="region of interest" description="Disordered" evidence="5">
    <location>
        <begin position="603"/>
        <end position="634"/>
    </location>
</feature>
<evidence type="ECO:0000259" key="9">
    <source>
        <dbReference type="PROSITE" id="PS50010"/>
    </source>
</evidence>
<gene>
    <name evidence="11" type="ORF">EW145_g6732</name>
</gene>
<evidence type="ECO:0000256" key="1">
    <source>
        <dbReference type="ARBA" id="ARBA00004496"/>
    </source>
</evidence>
<feature type="region of interest" description="Disordered" evidence="5">
    <location>
        <begin position="97"/>
        <end position="155"/>
    </location>
</feature>
<evidence type="ECO:0000259" key="7">
    <source>
        <dbReference type="PROSITE" id="PS50002"/>
    </source>
</evidence>
<dbReference type="Pfam" id="PF00018">
    <property type="entry name" value="SH3_1"/>
    <property type="match status" value="1"/>
</dbReference>
<evidence type="ECO:0000259" key="10">
    <source>
        <dbReference type="PROSITE" id="PS51082"/>
    </source>
</evidence>
<keyword evidence="3" id="KW-0963">Cytoplasm</keyword>
<dbReference type="PRINTS" id="PR00499">
    <property type="entry name" value="P67PHOX"/>
</dbReference>
<dbReference type="GO" id="GO:0035025">
    <property type="term" value="P:positive regulation of Rho protein signal transduction"/>
    <property type="evidence" value="ECO:0007669"/>
    <property type="project" value="TreeGrafter"/>
</dbReference>
<dbReference type="InterPro" id="IPR003124">
    <property type="entry name" value="WH2_dom"/>
</dbReference>
<dbReference type="PANTHER" id="PTHR46006:SF6">
    <property type="entry name" value="INTERSECTIN-2 ISOFORM X1"/>
    <property type="match status" value="1"/>
</dbReference>
<dbReference type="PROSITE" id="PS50003">
    <property type="entry name" value="PH_DOMAIN"/>
    <property type="match status" value="1"/>
</dbReference>
<dbReference type="CDD" id="cd00174">
    <property type="entry name" value="SH3"/>
    <property type="match status" value="2"/>
</dbReference>
<evidence type="ECO:0000313" key="12">
    <source>
        <dbReference type="Proteomes" id="UP000308199"/>
    </source>
</evidence>
<feature type="domain" description="WH2" evidence="10">
    <location>
        <begin position="175"/>
        <end position="192"/>
    </location>
</feature>
<sequence>MRLLLLRPLLTVGPTLSSGHLRLLLLLLPHRLRYLLRPREVLRRLRSRHLITPLPMMTMTGGDANEIEENDSSDDEISSSRNARDKLAQQLFGGAVARPQSAAGSVPSQPQTPAPRSAPPALAPPPPPPPPPVSQGSVTAPVTPIAPAAPPPPPAPAVPMAPPALATPVAAPSGDRSALLSSIAAGARLKKTITNDRSAAPVAGQVLGDTAPPAHINATPRPASPPTRVKEPESGPTDQEVDPRSSYRQSVDWYAGLAVDQGTRFPLQTTIEEKEEDESIHPAVPDIQIQEAPTEESSPDQQDDVDKSKEYRVRTLYTYEGQRPEDLSFAENIVITAHPSKSGGAWWYGTTVKGGKSGFFPSTYVQEMENVEARALFSYSGGNSDELPFVEGDVITIVDRSDADWWKTEKGGVIFIVPAAYLEVTDDASNPRSTVDKEVGLEDIMTTPSTAVPRQSYSDSLPPLRMPIDLHDSLNDEGSSDDEYHSFETSEFESEIGNSEKHSANAENMKKDHQARELERQRVLEAAGLLAKKDNTDDPPSPRLARRRSARRRRTPPETPNRASIASMSSERDLPLTPVSVLHVDDAFERYEAYRQSKNYRLSMSSIDTGPPSPGLPPSLSATPSREGEGRSNTHSHIFNFLSRSKTPVHDSERPRLQISGPIAIPNSNTDSPSRIGSPAFGSSWASLLGGDVLEGIPTLERKRQEIIFELINTEAAYVRDLQLIVEVFYSSMLSLLDEKEITVVFANIEDLLLVNTTFLSSLEERQKECRLYIDNIGDLLDRHMVSMGVYADYCVNQANAIKVLQSIRESRPEVSAHLQRLREDPAVRNLDLSSYLLAPMQRITRYPLLIRQVLNHTEVEIDRKGINSALESVERVLNYINEAIREQEGRVRLEAVSKTLYIGQGRLDLAKSTSYMGPRKLIKEGSLMKYKSGRKLRVFLCNDMLILTDDAVTRLYKMPIQLNQVEVKTLSGKDDLGFQLVFAYPRGGEAMAFKGSSPQDCNTWIKAISSACRRARDIERRAARESMASRR</sequence>
<dbReference type="PROSITE" id="PS00741">
    <property type="entry name" value="DH_1"/>
    <property type="match status" value="1"/>
</dbReference>
<evidence type="ECO:0000256" key="2">
    <source>
        <dbReference type="ARBA" id="ARBA00022443"/>
    </source>
</evidence>
<evidence type="ECO:0000313" key="11">
    <source>
        <dbReference type="EMBL" id="THH02546.1"/>
    </source>
</evidence>
<dbReference type="SMART" id="SM00325">
    <property type="entry name" value="RhoGEF"/>
    <property type="match status" value="1"/>
</dbReference>
<dbReference type="PROSITE" id="PS51082">
    <property type="entry name" value="WH2"/>
    <property type="match status" value="1"/>
</dbReference>
<feature type="region of interest" description="Disordered" evidence="5">
    <location>
        <begin position="55"/>
        <end position="80"/>
    </location>
</feature>
<evidence type="ECO:0000259" key="8">
    <source>
        <dbReference type="PROSITE" id="PS50003"/>
    </source>
</evidence>
<evidence type="ECO:0000256" key="4">
    <source>
        <dbReference type="PROSITE-ProRule" id="PRU00192"/>
    </source>
</evidence>
<protein>
    <recommendedName>
        <fullName evidence="13">Dynamin-binding protein</fullName>
    </recommendedName>
</protein>
<dbReference type="SUPFAM" id="SSF50729">
    <property type="entry name" value="PH domain-like"/>
    <property type="match status" value="1"/>
</dbReference>
<dbReference type="Proteomes" id="UP000308199">
    <property type="component" value="Unassembled WGS sequence"/>
</dbReference>
<feature type="chain" id="PRO_5020294393" description="Dynamin-binding protein" evidence="6">
    <location>
        <begin position="18"/>
        <end position="1032"/>
    </location>
</feature>
<evidence type="ECO:0000256" key="5">
    <source>
        <dbReference type="SAM" id="MobiDB-lite"/>
    </source>
</evidence>
<dbReference type="GO" id="GO:0003779">
    <property type="term" value="F:actin binding"/>
    <property type="evidence" value="ECO:0007669"/>
    <property type="project" value="InterPro"/>
</dbReference>
<name>A0A4S4KUU9_9AGAM</name>
<dbReference type="InterPro" id="IPR051480">
    <property type="entry name" value="Endocytic_GEF_Adapter"/>
</dbReference>
<dbReference type="Gene3D" id="2.30.30.40">
    <property type="entry name" value="SH3 Domains"/>
    <property type="match status" value="2"/>
</dbReference>
<dbReference type="SMART" id="SM00326">
    <property type="entry name" value="SH3"/>
    <property type="match status" value="2"/>
</dbReference>
<feature type="compositionally biased region" description="Pro residues" evidence="5">
    <location>
        <begin position="110"/>
        <end position="133"/>
    </location>
</feature>
<reference evidence="11 12" key="1">
    <citation type="submission" date="2019-02" db="EMBL/GenBank/DDBJ databases">
        <title>Genome sequencing of the rare red list fungi Phellinidium pouzarii.</title>
        <authorList>
            <person name="Buettner E."/>
            <person name="Kellner H."/>
        </authorList>
    </citation>
    <scope>NUCLEOTIDE SEQUENCE [LARGE SCALE GENOMIC DNA]</scope>
    <source>
        <strain evidence="11 12">DSM 108285</strain>
    </source>
</reference>
<dbReference type="PROSITE" id="PS50010">
    <property type="entry name" value="DH_2"/>
    <property type="match status" value="1"/>
</dbReference>